<feature type="transmembrane region" description="Helical" evidence="1">
    <location>
        <begin position="107"/>
        <end position="133"/>
    </location>
</feature>
<feature type="transmembrane region" description="Helical" evidence="1">
    <location>
        <begin position="38"/>
        <end position="57"/>
    </location>
</feature>
<sequence>MALVTLIGLIVTSYWLLRLRRNNAVPAKLPRLFVRADWPWLIGVTLLGTGLWTWGALYTPPTHDEVFSALYCAGNESLFVTWSYYMLPNNHVLFNLLNGSMFGWLHHLPWLVTTGRILSGLAYLGTLAVVYWLMGRFTGRRWAGAGAATLASLQYSLWGFGFQARGYALYALLHWIALAALLGYWRQPRRAWLMLNAGAIVAGYATVPTFLFYHAAQLAAAVIVQVRLRRYDGRFWLAQGGALVLAGGFYLPAVGFSGLAAISANPYVRPFQGSLAEFITQTWPDFKSYASYCFGEMDLGPWPAYVLALVPLSLLAHRRFWQLGLVYAAWLLVLVGGILGLRHIIFHRNLLGLFSVALVLAPFTVGVWLARWRSWAGLGGVLLIVGGLGVGLVRHNPVSEPTALYFYDLEGGYAAVQQRLSALPDRWASVAFLEESFYPYWMYVRDGGVAPHPAQRPTPAADYFITAPNDRLPGGFIQQYAPVDTVNGYRLFRRRTLNQ</sequence>
<evidence type="ECO:0000313" key="3">
    <source>
        <dbReference type="Proteomes" id="UP000194873"/>
    </source>
</evidence>
<keyword evidence="1" id="KW-1133">Transmembrane helix</keyword>
<proteinExistence type="predicted"/>
<dbReference type="AlphaFoldDB" id="A0A243WGJ6"/>
<organism evidence="2 3">
    <name type="scientific">Hymenobacter crusticola</name>
    <dbReference type="NCBI Taxonomy" id="1770526"/>
    <lineage>
        <taxon>Bacteria</taxon>
        <taxon>Pseudomonadati</taxon>
        <taxon>Bacteroidota</taxon>
        <taxon>Cytophagia</taxon>
        <taxon>Cytophagales</taxon>
        <taxon>Hymenobacteraceae</taxon>
        <taxon>Hymenobacter</taxon>
    </lineage>
</organism>
<gene>
    <name evidence="2" type="ORF">BXP70_10030</name>
</gene>
<feature type="transmembrane region" description="Helical" evidence="1">
    <location>
        <begin position="375"/>
        <end position="393"/>
    </location>
</feature>
<keyword evidence="1" id="KW-0812">Transmembrane</keyword>
<accession>A0A243WGJ6</accession>
<dbReference type="EMBL" id="MTSE01000004">
    <property type="protein sequence ID" value="OUJ74071.1"/>
    <property type="molecule type" value="Genomic_DNA"/>
</dbReference>
<feature type="transmembrane region" description="Helical" evidence="1">
    <location>
        <begin position="320"/>
        <end position="341"/>
    </location>
</feature>
<evidence type="ECO:0000313" key="2">
    <source>
        <dbReference type="EMBL" id="OUJ74071.1"/>
    </source>
</evidence>
<feature type="transmembrane region" description="Helical" evidence="1">
    <location>
        <begin position="350"/>
        <end position="369"/>
    </location>
</feature>
<feature type="transmembrane region" description="Helical" evidence="1">
    <location>
        <begin position="191"/>
        <end position="214"/>
    </location>
</feature>
<dbReference type="Proteomes" id="UP000194873">
    <property type="component" value="Unassembled WGS sequence"/>
</dbReference>
<feature type="transmembrane region" description="Helical" evidence="1">
    <location>
        <begin position="235"/>
        <end position="262"/>
    </location>
</feature>
<keyword evidence="3" id="KW-1185">Reference proteome</keyword>
<protein>
    <recommendedName>
        <fullName evidence="4">Glycosyltransferase RgtA/B/C/D-like domain-containing protein</fullName>
    </recommendedName>
</protein>
<reference evidence="2 3" key="1">
    <citation type="submission" date="2017-01" db="EMBL/GenBank/DDBJ databases">
        <title>A new Hymenobacter.</title>
        <authorList>
            <person name="Liang Y."/>
            <person name="Feng F."/>
        </authorList>
    </citation>
    <scope>NUCLEOTIDE SEQUENCE [LARGE SCALE GENOMIC DNA]</scope>
    <source>
        <strain evidence="2">MIMBbqt21</strain>
    </source>
</reference>
<feature type="transmembrane region" description="Helical" evidence="1">
    <location>
        <begin position="69"/>
        <end position="87"/>
    </location>
</feature>
<comment type="caution">
    <text evidence="2">The sequence shown here is derived from an EMBL/GenBank/DDBJ whole genome shotgun (WGS) entry which is preliminary data.</text>
</comment>
<evidence type="ECO:0008006" key="4">
    <source>
        <dbReference type="Google" id="ProtNLM"/>
    </source>
</evidence>
<evidence type="ECO:0000256" key="1">
    <source>
        <dbReference type="SAM" id="Phobius"/>
    </source>
</evidence>
<keyword evidence="1" id="KW-0472">Membrane</keyword>
<name>A0A243WGJ6_9BACT</name>